<dbReference type="PANTHER" id="PTHR22749:SF6">
    <property type="entry name" value="RIBOFLAVIN KINASE"/>
    <property type="match status" value="1"/>
</dbReference>
<feature type="domain" description="FAD synthetase" evidence="12">
    <location>
        <begin position="17"/>
        <end position="170"/>
    </location>
</feature>
<keyword evidence="5" id="KW-0288">FMN</keyword>
<keyword evidence="7" id="KW-0548">Nucleotidyltransferase</keyword>
<name>A0A0C2E4H4_9STAP</name>
<reference evidence="16" key="2">
    <citation type="submission" date="2020-04" db="EMBL/GenBank/DDBJ databases">
        <title>Genome analysis and biological profiling of marine Cellulosimicrobium funkei MOSEL-ME6.</title>
        <authorList>
            <person name="Tanveer F."/>
            <person name="Xie Y."/>
            <person name="Shinwari Z.K."/>
        </authorList>
    </citation>
    <scope>NUCLEOTIDE SEQUENCE [LARGE SCALE GENOMIC DNA]</scope>
    <source>
        <strain evidence="16">MOSEL-ME25</strain>
    </source>
</reference>
<dbReference type="Proteomes" id="UP000031546">
    <property type="component" value="Unassembled WGS sequence"/>
</dbReference>
<reference evidence="13 15" key="1">
    <citation type="submission" date="2015-01" db="EMBL/GenBank/DDBJ databases">
        <title>Genome sequences of high lactate-tolerant strain Salinicoccus roseus W12 with industrial interest.</title>
        <authorList>
            <person name="Wang H."/>
            <person name="Yu B."/>
        </authorList>
    </citation>
    <scope>NUCLEOTIDE SEQUENCE [LARGE SCALE GENOMIC DNA]</scope>
    <source>
        <strain evidence="13 15">W12</strain>
    </source>
</reference>
<keyword evidence="6" id="KW-0808">Transferase</keyword>
<evidence type="ECO:0000256" key="10">
    <source>
        <dbReference type="ARBA" id="ARBA00022840"/>
    </source>
</evidence>
<evidence type="ECO:0000256" key="7">
    <source>
        <dbReference type="ARBA" id="ARBA00022695"/>
    </source>
</evidence>
<reference evidence="14" key="3">
    <citation type="submission" date="2020-04" db="EMBL/GenBank/DDBJ databases">
        <authorList>
            <person name="Tanveer F."/>
            <person name="Xie Y."/>
            <person name="Shinwari Z.K."/>
        </authorList>
    </citation>
    <scope>NUCLEOTIDE SEQUENCE</scope>
    <source>
        <strain evidence="14">MOSEL-ME25</strain>
    </source>
</reference>
<protein>
    <recommendedName>
        <fullName evidence="3">FAD synthase</fullName>
        <ecNumber evidence="3">2.7.7.2</ecNumber>
    </recommendedName>
</protein>
<dbReference type="InterPro" id="IPR023468">
    <property type="entry name" value="Riboflavin_kinase"/>
</dbReference>
<evidence type="ECO:0000256" key="3">
    <source>
        <dbReference type="ARBA" id="ARBA00012393"/>
    </source>
</evidence>
<evidence type="ECO:0000313" key="13">
    <source>
        <dbReference type="EMBL" id="KIH70267.1"/>
    </source>
</evidence>
<evidence type="ECO:0000259" key="12">
    <source>
        <dbReference type="Pfam" id="PF06574"/>
    </source>
</evidence>
<dbReference type="FunFam" id="3.40.50.620:FF:000021">
    <property type="entry name" value="Riboflavin biosynthesis protein"/>
    <property type="match status" value="1"/>
</dbReference>
<evidence type="ECO:0000313" key="16">
    <source>
        <dbReference type="Proteomes" id="UP000527860"/>
    </source>
</evidence>
<keyword evidence="8" id="KW-0547">Nucleotide-binding</keyword>
<dbReference type="GO" id="GO:0009231">
    <property type="term" value="P:riboflavin biosynthetic process"/>
    <property type="evidence" value="ECO:0007669"/>
    <property type="project" value="InterPro"/>
</dbReference>
<reference evidence="14 16" key="4">
    <citation type="submission" date="2022-12" db="EMBL/GenBank/DDBJ databases">
        <title>Genome analysis and biological profiling of marine Salinicoccus roseus MOSEL-ME25.</title>
        <authorList>
            <person name="Mirza F.T."/>
            <person name="Xie Y."/>
            <person name="Shinwari Z.K."/>
        </authorList>
    </citation>
    <scope>NUCLEOTIDE SEQUENCE [LARGE SCALE GENOMIC DNA]</scope>
    <source>
        <strain evidence="14 16">MOSEL-ME25</strain>
    </source>
</reference>
<evidence type="ECO:0000313" key="15">
    <source>
        <dbReference type="Proteomes" id="UP000031546"/>
    </source>
</evidence>
<evidence type="ECO:0000256" key="1">
    <source>
        <dbReference type="ARBA" id="ARBA00004726"/>
    </source>
</evidence>
<proteinExistence type="inferred from homology"/>
<dbReference type="CDD" id="cd02064">
    <property type="entry name" value="FAD_synthetase_N"/>
    <property type="match status" value="1"/>
</dbReference>
<keyword evidence="4" id="KW-0285">Flavoprotein</keyword>
<dbReference type="SUPFAM" id="SSF52374">
    <property type="entry name" value="Nucleotidylyl transferase"/>
    <property type="match status" value="1"/>
</dbReference>
<dbReference type="Pfam" id="PF06574">
    <property type="entry name" value="FAD_syn"/>
    <property type="match status" value="1"/>
</dbReference>
<evidence type="ECO:0000256" key="8">
    <source>
        <dbReference type="ARBA" id="ARBA00022741"/>
    </source>
</evidence>
<dbReference type="OrthoDB" id="9803667at2"/>
<dbReference type="GO" id="GO:0003919">
    <property type="term" value="F:FMN adenylyltransferase activity"/>
    <property type="evidence" value="ECO:0007669"/>
    <property type="project" value="UniProtKB-EC"/>
</dbReference>
<dbReference type="GO" id="GO:0009398">
    <property type="term" value="P:FMN biosynthetic process"/>
    <property type="evidence" value="ECO:0007669"/>
    <property type="project" value="TreeGrafter"/>
</dbReference>
<evidence type="ECO:0000313" key="14">
    <source>
        <dbReference type="EMBL" id="MDB0581133.1"/>
    </source>
</evidence>
<sequence length="275" mass="30986">MEIIHLNDGNISEWQDCSRRNVIALGFFDGVHMGHQKVIRTARNIARREGATLDVMSFFPHPKTVLSGGQVQVDYLMPLEEKARALEALGVDRFYIVKFTKAFASLLKEDYVESYLSRFNTIHAVAGYDFSYGFKGQGTIDSLEADSGGGIAATRVEQVSFEGEKISSTRIRSAILEGRISDVQQLMGRKYRTCAEVSQGYLSLKPYYMLPQDGIYDVVIDTGARRHPSQIHVDRAAQKITFTRQCLMDEIDLKEISITWEGRVASHSLYQLMAQ</sequence>
<gene>
    <name evidence="14" type="ORF">F7P68_0011385</name>
    <name evidence="13" type="ORF">SN16_09975</name>
</gene>
<dbReference type="UniPathway" id="UPA00277">
    <property type="reaction ID" value="UER00407"/>
</dbReference>
<evidence type="ECO:0000256" key="11">
    <source>
        <dbReference type="ARBA" id="ARBA00049494"/>
    </source>
</evidence>
<comment type="caution">
    <text evidence="13">The sequence shown here is derived from an EMBL/GenBank/DDBJ whole genome shotgun (WGS) entry which is preliminary data.</text>
</comment>
<dbReference type="GO" id="GO:0005524">
    <property type="term" value="F:ATP binding"/>
    <property type="evidence" value="ECO:0007669"/>
    <property type="project" value="UniProtKB-KW"/>
</dbReference>
<dbReference type="STRING" id="45670.SN16_09975"/>
<evidence type="ECO:0000256" key="2">
    <source>
        <dbReference type="ARBA" id="ARBA00010214"/>
    </source>
</evidence>
<dbReference type="EMBL" id="JABEVU030000001">
    <property type="protein sequence ID" value="MDB0581133.1"/>
    <property type="molecule type" value="Genomic_DNA"/>
</dbReference>
<dbReference type="Proteomes" id="UP000527860">
    <property type="component" value="Unassembled WGS sequence"/>
</dbReference>
<comment type="pathway">
    <text evidence="1">Cofactor biosynthesis; FAD biosynthesis; FAD from FMN: step 1/1.</text>
</comment>
<keyword evidence="10" id="KW-0067">ATP-binding</keyword>
<keyword evidence="9" id="KW-0274">FAD</keyword>
<accession>A0A0C2E4H4</accession>
<evidence type="ECO:0000256" key="6">
    <source>
        <dbReference type="ARBA" id="ARBA00022679"/>
    </source>
</evidence>
<dbReference type="RefSeq" id="WP_040106470.1">
    <property type="nucleotide sequence ID" value="NZ_JABEVU030000001.1"/>
</dbReference>
<dbReference type="AlphaFoldDB" id="A0A0C2E4H4"/>
<organism evidence="13 15">
    <name type="scientific">Salinicoccus roseus</name>
    <dbReference type="NCBI Taxonomy" id="45670"/>
    <lineage>
        <taxon>Bacteria</taxon>
        <taxon>Bacillati</taxon>
        <taxon>Bacillota</taxon>
        <taxon>Bacilli</taxon>
        <taxon>Bacillales</taxon>
        <taxon>Staphylococcaceae</taxon>
        <taxon>Salinicoccus</taxon>
    </lineage>
</organism>
<comment type="catalytic activity">
    <reaction evidence="11">
        <text>FMN + ATP + H(+) = FAD + diphosphate</text>
        <dbReference type="Rhea" id="RHEA:17237"/>
        <dbReference type="ChEBI" id="CHEBI:15378"/>
        <dbReference type="ChEBI" id="CHEBI:30616"/>
        <dbReference type="ChEBI" id="CHEBI:33019"/>
        <dbReference type="ChEBI" id="CHEBI:57692"/>
        <dbReference type="ChEBI" id="CHEBI:58210"/>
        <dbReference type="EC" id="2.7.7.2"/>
    </reaction>
</comment>
<dbReference type="GO" id="GO:0006747">
    <property type="term" value="P:FAD biosynthetic process"/>
    <property type="evidence" value="ECO:0007669"/>
    <property type="project" value="UniProtKB-UniPathway"/>
</dbReference>
<dbReference type="GO" id="GO:0008531">
    <property type="term" value="F:riboflavin kinase activity"/>
    <property type="evidence" value="ECO:0007669"/>
    <property type="project" value="TreeGrafter"/>
</dbReference>
<dbReference type="PANTHER" id="PTHR22749">
    <property type="entry name" value="RIBOFLAVIN KINASE/FMN ADENYLYLTRANSFERASE"/>
    <property type="match status" value="1"/>
</dbReference>
<dbReference type="InterPro" id="IPR015864">
    <property type="entry name" value="FAD_synthase"/>
</dbReference>
<evidence type="ECO:0000256" key="9">
    <source>
        <dbReference type="ARBA" id="ARBA00022827"/>
    </source>
</evidence>
<dbReference type="Gene3D" id="3.40.50.620">
    <property type="entry name" value="HUPs"/>
    <property type="match status" value="1"/>
</dbReference>
<comment type="similarity">
    <text evidence="2">Belongs to the RibF family.</text>
</comment>
<dbReference type="InterPro" id="IPR014729">
    <property type="entry name" value="Rossmann-like_a/b/a_fold"/>
</dbReference>
<dbReference type="GeneID" id="77845883"/>
<dbReference type="EC" id="2.7.7.2" evidence="3"/>
<keyword evidence="16" id="KW-1185">Reference proteome</keyword>
<evidence type="ECO:0000256" key="5">
    <source>
        <dbReference type="ARBA" id="ARBA00022643"/>
    </source>
</evidence>
<dbReference type="EMBL" id="JXII01000008">
    <property type="protein sequence ID" value="KIH70267.1"/>
    <property type="molecule type" value="Genomic_DNA"/>
</dbReference>
<evidence type="ECO:0000256" key="4">
    <source>
        <dbReference type="ARBA" id="ARBA00022630"/>
    </source>
</evidence>